<dbReference type="RefSeq" id="XP_026683332.1">
    <property type="nucleotide sequence ID" value="XM_026827531.1"/>
</dbReference>
<dbReference type="AlphaFoldDB" id="A0A3Q0J4B2"/>
<dbReference type="PANTHER" id="PTHR33776:SF3">
    <property type="entry name" value="PHD-TYPE DOMAIN-CONTAINING PROTEIN"/>
    <property type="match status" value="1"/>
</dbReference>
<dbReference type="PaxDb" id="121845-A0A3Q0J4B2"/>
<dbReference type="Proteomes" id="UP000079169">
    <property type="component" value="Unplaced"/>
</dbReference>
<gene>
    <name evidence="3" type="primary">LOC103514603</name>
</gene>
<sequence length="238" mass="26875">MPSLTASPECFTCVHMNAQSVPAHIETIRSLMRDLDPHVVLISESWLKSSHSDSDFHVPGYVIVRHDRVEMRAGGVAMYIRTDLTHNIIARSSTASRDNKTVEFLAVEMIVNCTALLLYVVYKPPDVHSLTELYNSLAIVTPQYEHVILMGDFNTNLLVRSARSKRLVDNMKSYHLTVLPSGPTHHGENHESSLLDLAIVSKTDRVLHYEQRPAPGISRHYLLSLTYSFEEINTPMCH</sequence>
<reference evidence="3" key="1">
    <citation type="submission" date="2025-08" db="UniProtKB">
        <authorList>
            <consortium name="RefSeq"/>
        </authorList>
    </citation>
    <scope>IDENTIFICATION</scope>
</reference>
<name>A0A3Q0J4B2_DIACI</name>
<dbReference type="InterPro" id="IPR036691">
    <property type="entry name" value="Endo/exonu/phosph_ase_sf"/>
</dbReference>
<proteinExistence type="predicted"/>
<feature type="domain" description="Endonuclease/exonuclease/phosphatase" evidence="1">
    <location>
        <begin position="17"/>
        <end position="220"/>
    </location>
</feature>
<dbReference type="PANTHER" id="PTHR33776">
    <property type="entry name" value="ENDO/EXONUCLEASE/PHOSPHATASE DOMAIN-CONTAINING PROTEIN"/>
    <property type="match status" value="1"/>
</dbReference>
<dbReference type="SUPFAM" id="SSF56219">
    <property type="entry name" value="DNase I-like"/>
    <property type="match status" value="1"/>
</dbReference>
<dbReference type="Gene3D" id="3.60.10.10">
    <property type="entry name" value="Endonuclease/exonuclease/phosphatase"/>
    <property type="match status" value="1"/>
</dbReference>
<evidence type="ECO:0000259" key="1">
    <source>
        <dbReference type="Pfam" id="PF03372"/>
    </source>
</evidence>
<dbReference type="KEGG" id="dci:103514603"/>
<accession>A0A3Q0J4B2</accession>
<dbReference type="GO" id="GO:0003824">
    <property type="term" value="F:catalytic activity"/>
    <property type="evidence" value="ECO:0007669"/>
    <property type="project" value="InterPro"/>
</dbReference>
<organism evidence="2 3">
    <name type="scientific">Diaphorina citri</name>
    <name type="common">Asian citrus psyllid</name>
    <dbReference type="NCBI Taxonomy" id="121845"/>
    <lineage>
        <taxon>Eukaryota</taxon>
        <taxon>Metazoa</taxon>
        <taxon>Ecdysozoa</taxon>
        <taxon>Arthropoda</taxon>
        <taxon>Hexapoda</taxon>
        <taxon>Insecta</taxon>
        <taxon>Pterygota</taxon>
        <taxon>Neoptera</taxon>
        <taxon>Paraneoptera</taxon>
        <taxon>Hemiptera</taxon>
        <taxon>Sternorrhyncha</taxon>
        <taxon>Psylloidea</taxon>
        <taxon>Psyllidae</taxon>
        <taxon>Diaphorininae</taxon>
        <taxon>Diaphorina</taxon>
    </lineage>
</organism>
<dbReference type="STRING" id="121845.A0A3Q0J4B2"/>
<evidence type="ECO:0000313" key="3">
    <source>
        <dbReference type="RefSeq" id="XP_026683332.1"/>
    </source>
</evidence>
<dbReference type="GeneID" id="103514603"/>
<keyword evidence="2" id="KW-1185">Reference proteome</keyword>
<dbReference type="InterPro" id="IPR005135">
    <property type="entry name" value="Endo/exonuclease/phosphatase"/>
</dbReference>
<protein>
    <submittedName>
        <fullName evidence="3">Uncharacterized protein LOC103514603</fullName>
    </submittedName>
</protein>
<evidence type="ECO:0000313" key="2">
    <source>
        <dbReference type="Proteomes" id="UP000079169"/>
    </source>
</evidence>
<dbReference type="Pfam" id="PF03372">
    <property type="entry name" value="Exo_endo_phos"/>
    <property type="match status" value="1"/>
</dbReference>